<organism evidence="2">
    <name type="scientific">Neisseria meningitidis alpha275</name>
    <dbReference type="NCBI Taxonomy" id="295996"/>
    <lineage>
        <taxon>Bacteria</taxon>
        <taxon>Pseudomonadati</taxon>
        <taxon>Pseudomonadota</taxon>
        <taxon>Betaproteobacteria</taxon>
        <taxon>Neisseriales</taxon>
        <taxon>Neisseriaceae</taxon>
        <taxon>Neisseria</taxon>
    </lineage>
</organism>
<gene>
    <name evidence="2" type="ORF">NMW_2530</name>
</gene>
<name>C6SNJ5_NEIME</name>
<feature type="region of interest" description="Disordered" evidence="1">
    <location>
        <begin position="1"/>
        <end position="30"/>
    </location>
</feature>
<reference evidence="2" key="1">
    <citation type="journal article" date="2008" name="Proc. Natl. Acad. Sci. U.S.A.">
        <title>Whole-genome comparison of disease and carriage strains provides insights into virulence evolution in Neisseria meningitidis.</title>
        <authorList>
            <person name="Schoen C."/>
            <person name="Blom J."/>
            <person name="Claus H."/>
            <person name="Schramm-Glueck A."/>
            <person name="Brandt P."/>
            <person name="Mueller T."/>
            <person name="Goesmann A."/>
            <person name="Joseph B."/>
            <person name="Konietzny S."/>
            <person name="Kurzai O."/>
            <person name="Schmitt C."/>
            <person name="Friedrich T."/>
            <person name="Linke B."/>
            <person name="Vogel U."/>
            <person name="Frosch M."/>
        </authorList>
    </citation>
    <scope>NUCLEOTIDE SEQUENCE</scope>
    <source>
        <strain evidence="2">Alpha275</strain>
    </source>
</reference>
<proteinExistence type="predicted"/>
<protein>
    <submittedName>
        <fullName evidence="2">Uncharacterized protein</fullName>
    </submittedName>
</protein>
<dbReference type="EMBL" id="AM889138">
    <property type="protein sequence ID" value="CBA10081.1"/>
    <property type="molecule type" value="Genomic_DNA"/>
</dbReference>
<evidence type="ECO:0000256" key="1">
    <source>
        <dbReference type="SAM" id="MobiDB-lite"/>
    </source>
</evidence>
<sequence>MKVPSEQVSDGIFTGIGNEWGLQPQDGKFP</sequence>
<dbReference type="AlphaFoldDB" id="C6SNJ5"/>
<accession>C6SNJ5</accession>
<evidence type="ECO:0000313" key="2">
    <source>
        <dbReference type="EMBL" id="CBA10081.1"/>
    </source>
</evidence>